<name>A0A7R9IIC8_9NEOP</name>
<evidence type="ECO:0000256" key="1">
    <source>
        <dbReference type="SAM" id="MobiDB-lite"/>
    </source>
</evidence>
<evidence type="ECO:0000313" key="2">
    <source>
        <dbReference type="EMBL" id="CAD7458944.1"/>
    </source>
</evidence>
<organism evidence="2">
    <name type="scientific">Timema tahoe</name>
    <dbReference type="NCBI Taxonomy" id="61484"/>
    <lineage>
        <taxon>Eukaryota</taxon>
        <taxon>Metazoa</taxon>
        <taxon>Ecdysozoa</taxon>
        <taxon>Arthropoda</taxon>
        <taxon>Hexapoda</taxon>
        <taxon>Insecta</taxon>
        <taxon>Pterygota</taxon>
        <taxon>Neoptera</taxon>
        <taxon>Polyneoptera</taxon>
        <taxon>Phasmatodea</taxon>
        <taxon>Timematodea</taxon>
        <taxon>Timematoidea</taxon>
        <taxon>Timematidae</taxon>
        <taxon>Timema</taxon>
    </lineage>
</organism>
<dbReference type="EMBL" id="OE002570">
    <property type="protein sequence ID" value="CAD7458944.1"/>
    <property type="molecule type" value="Genomic_DNA"/>
</dbReference>
<proteinExistence type="predicted"/>
<feature type="region of interest" description="Disordered" evidence="1">
    <location>
        <begin position="1"/>
        <end position="27"/>
    </location>
</feature>
<protein>
    <submittedName>
        <fullName evidence="2">Uncharacterized protein</fullName>
    </submittedName>
</protein>
<reference evidence="2" key="1">
    <citation type="submission" date="2020-11" db="EMBL/GenBank/DDBJ databases">
        <authorList>
            <person name="Tran Van P."/>
        </authorList>
    </citation>
    <scope>NUCLEOTIDE SEQUENCE</scope>
</reference>
<accession>A0A7R9IIC8</accession>
<dbReference type="AlphaFoldDB" id="A0A7R9IIC8"/>
<gene>
    <name evidence="2" type="ORF">TTEB3V08_LOCUS6915</name>
</gene>
<sequence length="277" mass="31674">MQPPKWATRIVPLSQPSPQSDWKPLKKVRKKKTVRFDTRIEQIPVRSRQTMTRSTGWLQEQRGHVTSPGRQVWVRDYMNRRSYRNKAWYDKEGLAGSTASCSNSSTSLIQLYKPELRLKKLSLSSARKDLPVVFKTHPRPGGLIRTLVPPNDVPMRLSEDLDYRSASLVRMLRAAGSGINQKSRKKYSRSSIASSYELEKRNDNLKGEQLSIVVSTVMLLARGRHGDVNDRLGWTRNFLEAVKDDRGKLPPNVTAIVDIIEKTHRDNDLAKKAFARI</sequence>